<dbReference type="EMBL" id="JAIZAY010000007">
    <property type="protein sequence ID" value="KAJ8038631.1"/>
    <property type="molecule type" value="Genomic_DNA"/>
</dbReference>
<comment type="caution">
    <text evidence="2">The sequence shown here is derived from an EMBL/GenBank/DDBJ whole genome shotgun (WGS) entry which is preliminary data.</text>
</comment>
<dbReference type="Proteomes" id="UP001152320">
    <property type="component" value="Chromosome 7"/>
</dbReference>
<evidence type="ECO:0000256" key="1">
    <source>
        <dbReference type="SAM" id="MobiDB-lite"/>
    </source>
</evidence>
<sequence length="284" mass="31986">MSIGCLHRGLDSRNLIDDVDRFIRLDNKNGLTLTYEKYTFVSSSGSVQVENITETLTGKQIDTIAEEVKSRDYSVFGLTSERTENNTLHTVIAGEVTTADQSYAVTETKSDGLSTFGREYIFKSFQSEDLYKYSAFVRTTNRDGSSKWESSQVTLRREDQKRKTTSRGFPTEDISDLLGLTSDFLDLTLQDQQLLFIDFLLKELESCLHRGLDSINLIDDVDRFISLDNKNVFGLTSERTENNTVHTVIAGEVTTTDQISAVTETKSDGSSKWESSQVTLRREG</sequence>
<evidence type="ECO:0000313" key="2">
    <source>
        <dbReference type="EMBL" id="KAJ8038631.1"/>
    </source>
</evidence>
<feature type="compositionally biased region" description="Polar residues" evidence="1">
    <location>
        <begin position="272"/>
        <end position="284"/>
    </location>
</feature>
<name>A0A9Q1C665_HOLLE</name>
<dbReference type="AlphaFoldDB" id="A0A9Q1C665"/>
<reference evidence="2" key="1">
    <citation type="submission" date="2021-10" db="EMBL/GenBank/DDBJ databases">
        <title>Tropical sea cucumber genome reveals ecological adaptation and Cuvierian tubules defense mechanism.</title>
        <authorList>
            <person name="Chen T."/>
        </authorList>
    </citation>
    <scope>NUCLEOTIDE SEQUENCE</scope>
    <source>
        <strain evidence="2">Nanhai2018</strain>
        <tissue evidence="2">Muscle</tissue>
    </source>
</reference>
<gene>
    <name evidence="2" type="ORF">HOLleu_16104</name>
</gene>
<accession>A0A9Q1C665</accession>
<evidence type="ECO:0000313" key="3">
    <source>
        <dbReference type="Proteomes" id="UP001152320"/>
    </source>
</evidence>
<protein>
    <submittedName>
        <fullName evidence="2">Uncharacterized protein</fullName>
    </submittedName>
</protein>
<organism evidence="2 3">
    <name type="scientific">Holothuria leucospilota</name>
    <name type="common">Black long sea cucumber</name>
    <name type="synonym">Mertensiothuria leucospilota</name>
    <dbReference type="NCBI Taxonomy" id="206669"/>
    <lineage>
        <taxon>Eukaryota</taxon>
        <taxon>Metazoa</taxon>
        <taxon>Echinodermata</taxon>
        <taxon>Eleutherozoa</taxon>
        <taxon>Echinozoa</taxon>
        <taxon>Holothuroidea</taxon>
        <taxon>Aspidochirotacea</taxon>
        <taxon>Aspidochirotida</taxon>
        <taxon>Holothuriidae</taxon>
        <taxon>Holothuria</taxon>
    </lineage>
</organism>
<feature type="region of interest" description="Disordered" evidence="1">
    <location>
        <begin position="264"/>
        <end position="284"/>
    </location>
</feature>
<keyword evidence="3" id="KW-1185">Reference proteome</keyword>
<proteinExistence type="predicted"/>